<sequence length="238" mass="25861">MVELAFDRVLLHAPDQQRAKAAYERFLGRRIGFEPRVPNGAVQLGLPSWASRPGLVFSAQDYEGAVRLLNRRGLPLAPVDDARRTAAAVVNGLLLGVVERSSMEQAAGDDAPAGEIGAIDHVVVASTHLDRVVATFGGRLGLDLRLEQRVLKVAKQLFFRCQNTVLEVLVKPALPGKADEVWGVAWQTGDIEAAHRRLTCSGVPVSEIREGRKPGTYVATVKDPALATPTLLIEHRER</sequence>
<dbReference type="SUPFAM" id="SSF54593">
    <property type="entry name" value="Glyoxalase/Bleomycin resistance protein/Dihydroxybiphenyl dioxygenase"/>
    <property type="match status" value="1"/>
</dbReference>
<dbReference type="STRING" id="640132.Srot_1433"/>
<feature type="domain" description="Glyoxalase/fosfomycin resistance/dioxygenase" evidence="1">
    <location>
        <begin position="119"/>
        <end position="224"/>
    </location>
</feature>
<name>D6Z7G6_SEGRD</name>
<keyword evidence="3" id="KW-1185">Reference proteome</keyword>
<dbReference type="eggNOG" id="COG0346">
    <property type="taxonomic scope" value="Bacteria"/>
</dbReference>
<dbReference type="HOGENOM" id="CLU_085664_0_0_11"/>
<dbReference type="InterPro" id="IPR029068">
    <property type="entry name" value="Glyas_Bleomycin-R_OHBP_Dase"/>
</dbReference>
<dbReference type="OrthoDB" id="4373689at2"/>
<dbReference type="Gene3D" id="3.10.180.10">
    <property type="entry name" value="2,3-Dihydroxybiphenyl 1,2-Dioxygenase, domain 1"/>
    <property type="match status" value="1"/>
</dbReference>
<organism evidence="2 3">
    <name type="scientific">Segniliparus rotundus (strain ATCC BAA-972 / CDC 1076 / CIP 108378 / DSM 44985 / JCM 13578)</name>
    <dbReference type="NCBI Taxonomy" id="640132"/>
    <lineage>
        <taxon>Bacteria</taxon>
        <taxon>Bacillati</taxon>
        <taxon>Actinomycetota</taxon>
        <taxon>Actinomycetes</taxon>
        <taxon>Mycobacteriales</taxon>
        <taxon>Segniliparaceae</taxon>
        <taxon>Segniliparus</taxon>
    </lineage>
</organism>
<dbReference type="Pfam" id="PF00903">
    <property type="entry name" value="Glyoxalase"/>
    <property type="match status" value="1"/>
</dbReference>
<protein>
    <recommendedName>
        <fullName evidence="1">Glyoxalase/fosfomycin resistance/dioxygenase domain-containing protein</fullName>
    </recommendedName>
</protein>
<dbReference type="KEGG" id="srt:Srot_1433"/>
<gene>
    <name evidence="2" type="ordered locus">Srot_1433</name>
</gene>
<accession>D6Z7G6</accession>
<evidence type="ECO:0000313" key="2">
    <source>
        <dbReference type="EMBL" id="ADG97896.1"/>
    </source>
</evidence>
<dbReference type="InterPro" id="IPR004360">
    <property type="entry name" value="Glyas_Fos-R_dOase_dom"/>
</dbReference>
<evidence type="ECO:0000259" key="1">
    <source>
        <dbReference type="Pfam" id="PF00903"/>
    </source>
</evidence>
<dbReference type="Proteomes" id="UP000002247">
    <property type="component" value="Chromosome"/>
</dbReference>
<reference evidence="2 3" key="1">
    <citation type="journal article" date="2010" name="Stand. Genomic Sci.">
        <title>Complete genome sequence of Segniliparus rotundus type strain (CDC 1076).</title>
        <authorList>
            <person name="Sikorski J."/>
            <person name="Lapidus A."/>
            <person name="Copeland A."/>
            <person name="Misra M."/>
            <person name="Glavina Del Rio T."/>
            <person name="Nolan M."/>
            <person name="Lucas S."/>
            <person name="Chen F."/>
            <person name="Tice H."/>
            <person name="Cheng J.F."/>
            <person name="Jando M."/>
            <person name="Schneider S."/>
            <person name="Bruce D."/>
            <person name="Goodwin L."/>
            <person name="Pitluck S."/>
            <person name="Liolios K."/>
            <person name="Mikhailova N."/>
            <person name="Pati A."/>
            <person name="Ivanova N."/>
            <person name="Mavromatis K."/>
            <person name="Chen A."/>
            <person name="Palaniappan K."/>
            <person name="Chertkov O."/>
            <person name="Land M."/>
            <person name="Hauser L."/>
            <person name="Chang Y.J."/>
            <person name="Jeffries C.D."/>
            <person name="Brettin T."/>
            <person name="Detter J.C."/>
            <person name="Han C."/>
            <person name="Rohde M."/>
            <person name="Goker M."/>
            <person name="Bristow J."/>
            <person name="Eisen J.A."/>
            <person name="Markowitz V."/>
            <person name="Hugenholtz P."/>
            <person name="Kyrpides N.C."/>
            <person name="Klenk H.P."/>
        </authorList>
    </citation>
    <scope>NUCLEOTIDE SEQUENCE [LARGE SCALE GENOMIC DNA]</scope>
    <source>
        <strain evidence="3">ATCC BAA-972 / CDC 1076 / CIP 108378 / DSM 44985 / JCM 13578</strain>
    </source>
</reference>
<evidence type="ECO:0000313" key="3">
    <source>
        <dbReference type="Proteomes" id="UP000002247"/>
    </source>
</evidence>
<dbReference type="RefSeq" id="WP_013138349.1">
    <property type="nucleotide sequence ID" value="NC_014168.1"/>
</dbReference>
<dbReference type="AlphaFoldDB" id="D6Z7G6"/>
<proteinExistence type="predicted"/>
<dbReference type="EMBL" id="CP001958">
    <property type="protein sequence ID" value="ADG97896.1"/>
    <property type="molecule type" value="Genomic_DNA"/>
</dbReference>